<dbReference type="RefSeq" id="WP_147147697.1">
    <property type="nucleotide sequence ID" value="NZ_BJXN01000010.1"/>
</dbReference>
<dbReference type="OrthoDB" id="31571at2"/>
<dbReference type="EMBL" id="BJXN01000010">
    <property type="protein sequence ID" value="GEM90182.1"/>
    <property type="molecule type" value="Genomic_DNA"/>
</dbReference>
<comment type="caution">
    <text evidence="2">The sequence shown here is derived from an EMBL/GenBank/DDBJ whole genome shotgun (WGS) entry which is preliminary data.</text>
</comment>
<dbReference type="AlphaFoldDB" id="A0A511RML5"/>
<protein>
    <submittedName>
        <fullName evidence="2">Oxidoreductase</fullName>
    </submittedName>
</protein>
<reference evidence="2 3" key="1">
    <citation type="submission" date="2019-07" db="EMBL/GenBank/DDBJ databases">
        <title>Whole genome shotgun sequence of Oceanithermus desulfurans NBRC 100063.</title>
        <authorList>
            <person name="Hosoyama A."/>
            <person name="Uohara A."/>
            <person name="Ohji S."/>
            <person name="Ichikawa N."/>
        </authorList>
    </citation>
    <scope>NUCLEOTIDE SEQUENCE [LARGE SCALE GENOMIC DNA]</scope>
    <source>
        <strain evidence="2 3">NBRC 100063</strain>
    </source>
</reference>
<dbReference type="Gene3D" id="3.50.50.60">
    <property type="entry name" value="FAD/NAD(P)-binding domain"/>
    <property type="match status" value="2"/>
</dbReference>
<evidence type="ECO:0000259" key="1">
    <source>
        <dbReference type="Pfam" id="PF01266"/>
    </source>
</evidence>
<dbReference type="InterPro" id="IPR006076">
    <property type="entry name" value="FAD-dep_OxRdtase"/>
</dbReference>
<sequence>MEALVVGAGIVGLNVALALREAGWGVTLVDPQNRRGLAVAMVNPVRGRRGSVVAEAGEALPLAAAVYGRFLPLHRGVWRPVEPELRAKWRRKLAASAVAHAWREDGVWLPEAFWVEARTLRARMAAGLPRVRDRAVAWEATRVRLAGGRVLRADRVVWAAGAEGAALAGVGGRFSAGSQLLVAERFPVARAHGVYAAGHAIGGSYLPHAERFSPHVTRYEEVAWMLARARELLGFTPTPTGVWAGVRWRTEGRYLYQRGGGWVIGGFGSTAYLLAPLYARRLAERLSG</sequence>
<dbReference type="Pfam" id="PF01266">
    <property type="entry name" value="DAO"/>
    <property type="match status" value="1"/>
</dbReference>
<evidence type="ECO:0000313" key="3">
    <source>
        <dbReference type="Proteomes" id="UP000321827"/>
    </source>
</evidence>
<accession>A0A511RML5</accession>
<dbReference type="SUPFAM" id="SSF51971">
    <property type="entry name" value="Nucleotide-binding domain"/>
    <property type="match status" value="1"/>
</dbReference>
<name>A0A511RML5_9DEIN</name>
<dbReference type="Proteomes" id="UP000321827">
    <property type="component" value="Unassembled WGS sequence"/>
</dbReference>
<gene>
    <name evidence="2" type="ORF">ODE01S_16160</name>
</gene>
<proteinExistence type="predicted"/>
<dbReference type="InterPro" id="IPR036188">
    <property type="entry name" value="FAD/NAD-bd_sf"/>
</dbReference>
<feature type="domain" description="FAD dependent oxidoreductase" evidence="1">
    <location>
        <begin position="3"/>
        <end position="285"/>
    </location>
</feature>
<organism evidence="2 3">
    <name type="scientific">Oceanithermus desulfurans NBRC 100063</name>
    <dbReference type="NCBI Taxonomy" id="1227550"/>
    <lineage>
        <taxon>Bacteria</taxon>
        <taxon>Thermotogati</taxon>
        <taxon>Deinococcota</taxon>
        <taxon>Deinococci</taxon>
        <taxon>Thermales</taxon>
        <taxon>Thermaceae</taxon>
        <taxon>Oceanithermus</taxon>
    </lineage>
</organism>
<evidence type="ECO:0000313" key="2">
    <source>
        <dbReference type="EMBL" id="GEM90182.1"/>
    </source>
</evidence>